<dbReference type="PROSITE" id="PS51192">
    <property type="entry name" value="HELICASE_ATP_BIND_1"/>
    <property type="match status" value="1"/>
</dbReference>
<dbReference type="EMBL" id="JADDUC020000006">
    <property type="protein sequence ID" value="KAI1238075.1"/>
    <property type="molecule type" value="Genomic_DNA"/>
</dbReference>
<dbReference type="Gene3D" id="1.20.120.1080">
    <property type="match status" value="1"/>
</dbReference>
<feature type="domain" description="Helicase ATP-binding" evidence="4">
    <location>
        <begin position="94"/>
        <end position="261"/>
    </location>
</feature>
<evidence type="ECO:0000256" key="1">
    <source>
        <dbReference type="ARBA" id="ARBA00022741"/>
    </source>
</evidence>
<sequence>VRVGQRRSRSTPARPRSSSVPAMDGSGAPGPLPGPSGPSSALEEEEEDEDPSLGCDGDLEVNPYDGLPFSSRYYELLRQRRELPVWTTKYSFMEHLEGNSGIVLVSGPPGTGKSTQIPQWCAEYALSMRFAHGLVACTQPHSLAALSLSLRVADEMDLNLGHEVGYCVPHEDCCTADTILRFCSDEMLLWEMTSDPLLRQYGVVVLDEVQERTVPTDALLGLLKDVLHQRPALRLVVVTSPTLEPRLRAFCGDPPVVRVPGHSSLPQLLYREPPAHGSVAAACQAVLDIHRRQEPGHVLVFLASEQEISECCTAIQTEAMALSPTLGPLLVLPLHPGMGRAAQRLYETPEESRERRVIVTHWLGDSSFSLGTVRFVIDSGLELRSVYNPRIRAESQVLRPISRSQAESRMQRAAGSPPGETPAPVSPPQDCLGQHLSPPACATALSLSHLMASPAGTCLRLYSEAFEQHLPPSPAPHVSETSLSRLVLLLKRLDIADMGQCDFLDRPAPESLMQALEDLDYLAALDDDGNLSEVGIIMSEFPLDPQLAKALIASCEFDCVEEMVSLAAMLTALLGRCWAHTVTPCPRPASPCIVPLSTHLEEAVALRRRALLHPNGDHFTLINIFNAFQQHAGDEGWCRKHGVCSEALRLAGTVRAELLEVMRRIELPVSPPAFGSDANALNIQRALISGYFLKVARDIDGSGNYVMLTHKHVAHLAPACGYLLRPPPRRLPPWVLYHEFTISQDNCLRVVSEIQPQMLVELAPQYYLSNLPPSEGRDLLMELREKVVAAEEAPAEPAELAEAAGHEHEQGDVCVLQ</sequence>
<feature type="non-terminal residue" evidence="5">
    <location>
        <position position="1"/>
    </location>
</feature>
<dbReference type="AlphaFoldDB" id="A0A835TTU0"/>
<gene>
    <name evidence="6" type="ORF">IHE44_0012786</name>
    <name evidence="5" type="ORF">IHE44_015172</name>
</gene>
<dbReference type="InterPro" id="IPR014001">
    <property type="entry name" value="Helicase_ATP-bd"/>
</dbReference>
<dbReference type="EMBL" id="JADDUC010000099">
    <property type="protein sequence ID" value="KAG0118862.1"/>
    <property type="molecule type" value="Genomic_DNA"/>
</dbReference>
<reference evidence="6 7" key="2">
    <citation type="journal article" date="2021" name="J. Hered.">
        <title>Feather Gene Expression Elucidates the Developmental Basis of Plumage Iridescence in African Starlings.</title>
        <authorList>
            <person name="Rubenstein D.R."/>
            <person name="Corvelo A."/>
            <person name="MacManes M.D."/>
            <person name="Maia R."/>
            <person name="Narzisi G."/>
            <person name="Rousaki A."/>
            <person name="Vandenabeele P."/>
            <person name="Shawkey M.D."/>
            <person name="Solomon J."/>
        </authorList>
    </citation>
    <scope>NUCLEOTIDE SEQUENCE [LARGE SCALE GENOMIC DNA]</scope>
    <source>
        <strain evidence="6">SS15</strain>
    </source>
</reference>
<dbReference type="PANTHER" id="PTHR18934">
    <property type="entry name" value="ATP-DEPENDENT RNA HELICASE"/>
    <property type="match status" value="1"/>
</dbReference>
<evidence type="ECO:0000256" key="2">
    <source>
        <dbReference type="ARBA" id="ARBA00022840"/>
    </source>
</evidence>
<dbReference type="Pfam" id="PF04408">
    <property type="entry name" value="WHD_HA2"/>
    <property type="match status" value="1"/>
</dbReference>
<keyword evidence="2" id="KW-0067">ATP-binding</keyword>
<evidence type="ECO:0000259" key="4">
    <source>
        <dbReference type="PROSITE" id="PS51192"/>
    </source>
</evidence>
<feature type="compositionally biased region" description="Acidic residues" evidence="3">
    <location>
        <begin position="42"/>
        <end position="51"/>
    </location>
</feature>
<keyword evidence="1" id="KW-0547">Nucleotide-binding</keyword>
<dbReference type="Pfam" id="PF07717">
    <property type="entry name" value="OB_NTP_bind"/>
    <property type="match status" value="1"/>
</dbReference>
<dbReference type="CDD" id="cd17986">
    <property type="entry name" value="DEXQc_DQX1"/>
    <property type="match status" value="1"/>
</dbReference>
<dbReference type="CDD" id="cd18791">
    <property type="entry name" value="SF2_C_RHA"/>
    <property type="match status" value="1"/>
</dbReference>
<dbReference type="PANTHER" id="PTHR18934:SF108">
    <property type="entry name" value="ATP-DEPENDENT RNA HELICASE DQX1"/>
    <property type="match status" value="1"/>
</dbReference>
<dbReference type="OrthoDB" id="10253254at2759"/>
<dbReference type="InterPro" id="IPR011709">
    <property type="entry name" value="DEAD-box_helicase_OB_fold"/>
</dbReference>
<organism evidence="5">
    <name type="scientific">Lamprotornis superbus</name>
    <dbReference type="NCBI Taxonomy" id="245042"/>
    <lineage>
        <taxon>Eukaryota</taxon>
        <taxon>Metazoa</taxon>
        <taxon>Chordata</taxon>
        <taxon>Craniata</taxon>
        <taxon>Vertebrata</taxon>
        <taxon>Euteleostomi</taxon>
        <taxon>Archelosauria</taxon>
        <taxon>Archosauria</taxon>
        <taxon>Dinosauria</taxon>
        <taxon>Saurischia</taxon>
        <taxon>Theropoda</taxon>
        <taxon>Coelurosauria</taxon>
        <taxon>Aves</taxon>
        <taxon>Neognathae</taxon>
        <taxon>Neoaves</taxon>
        <taxon>Telluraves</taxon>
        <taxon>Australaves</taxon>
        <taxon>Passeriformes</taxon>
        <taxon>Sturnidae</taxon>
        <taxon>Lamprotornis</taxon>
    </lineage>
</organism>
<dbReference type="Gene3D" id="3.40.50.300">
    <property type="entry name" value="P-loop containing nucleotide triphosphate hydrolases"/>
    <property type="match status" value="2"/>
</dbReference>
<evidence type="ECO:0000313" key="6">
    <source>
        <dbReference type="EMBL" id="KAI1238075.1"/>
    </source>
</evidence>
<dbReference type="GO" id="GO:0004386">
    <property type="term" value="F:helicase activity"/>
    <property type="evidence" value="ECO:0007669"/>
    <property type="project" value="UniProtKB-KW"/>
</dbReference>
<keyword evidence="5" id="KW-0378">Hydrolase</keyword>
<name>A0A835TTU0_9PASS</name>
<dbReference type="InterPro" id="IPR048333">
    <property type="entry name" value="HA2_WH"/>
</dbReference>
<protein>
    <submittedName>
        <fullName evidence="5">ATP-dependent RNA helicase DQX1</fullName>
    </submittedName>
</protein>
<keyword evidence="7" id="KW-1185">Reference proteome</keyword>
<feature type="region of interest" description="Disordered" evidence="3">
    <location>
        <begin position="794"/>
        <end position="817"/>
    </location>
</feature>
<dbReference type="GO" id="GO:0005681">
    <property type="term" value="C:spliceosomal complex"/>
    <property type="evidence" value="ECO:0007669"/>
    <property type="project" value="TreeGrafter"/>
</dbReference>
<reference evidence="5" key="1">
    <citation type="submission" date="2020-10" db="EMBL/GenBank/DDBJ databases">
        <title>Feather gene expression reveals the developmental basis of iridescence in African starlings.</title>
        <authorList>
            <person name="Rubenstein D.R."/>
        </authorList>
    </citation>
    <scope>NUCLEOTIDE SEQUENCE</scope>
    <source>
        <strain evidence="5">SS15</strain>
        <tissue evidence="5">Liver</tissue>
    </source>
</reference>
<dbReference type="Pfam" id="PF21010">
    <property type="entry name" value="HA2_C"/>
    <property type="match status" value="1"/>
</dbReference>
<feature type="region of interest" description="Disordered" evidence="3">
    <location>
        <begin position="1"/>
        <end position="61"/>
    </location>
</feature>
<reference evidence="6" key="3">
    <citation type="submission" date="2022-01" db="EMBL/GenBank/DDBJ databases">
        <authorList>
            <person name="Rubenstein D.R."/>
        </authorList>
    </citation>
    <scope>NUCLEOTIDE SEQUENCE</scope>
    <source>
        <strain evidence="6">SS15</strain>
        <tissue evidence="6">Liver</tissue>
    </source>
</reference>
<keyword evidence="5" id="KW-0347">Helicase</keyword>
<proteinExistence type="predicted"/>
<dbReference type="Proteomes" id="UP000618051">
    <property type="component" value="Unassembled WGS sequence"/>
</dbReference>
<dbReference type="InterPro" id="IPR007502">
    <property type="entry name" value="Helicase-assoc_dom"/>
</dbReference>
<evidence type="ECO:0000313" key="7">
    <source>
        <dbReference type="Proteomes" id="UP000618051"/>
    </source>
</evidence>
<dbReference type="SMART" id="SM00847">
    <property type="entry name" value="HA2"/>
    <property type="match status" value="1"/>
</dbReference>
<evidence type="ECO:0000256" key="3">
    <source>
        <dbReference type="SAM" id="MobiDB-lite"/>
    </source>
</evidence>
<dbReference type="GO" id="GO:0003723">
    <property type="term" value="F:RNA binding"/>
    <property type="evidence" value="ECO:0007669"/>
    <property type="project" value="TreeGrafter"/>
</dbReference>
<feature type="region of interest" description="Disordered" evidence="3">
    <location>
        <begin position="398"/>
        <end position="432"/>
    </location>
</feature>
<evidence type="ECO:0000313" key="5">
    <source>
        <dbReference type="EMBL" id="KAG0118862.1"/>
    </source>
</evidence>
<dbReference type="InterPro" id="IPR027417">
    <property type="entry name" value="P-loop_NTPase"/>
</dbReference>
<dbReference type="Pfam" id="PF13245">
    <property type="entry name" value="AAA_19"/>
    <property type="match status" value="1"/>
</dbReference>
<dbReference type="SMART" id="SM00487">
    <property type="entry name" value="DEXDc"/>
    <property type="match status" value="1"/>
</dbReference>
<dbReference type="GO" id="GO:0005524">
    <property type="term" value="F:ATP binding"/>
    <property type="evidence" value="ECO:0007669"/>
    <property type="project" value="UniProtKB-KW"/>
</dbReference>
<comment type="caution">
    <text evidence="5">The sequence shown here is derived from an EMBL/GenBank/DDBJ whole genome shotgun (WGS) entry which is preliminary data.</text>
</comment>
<accession>A0A835TTU0</accession>
<dbReference type="SUPFAM" id="SSF52540">
    <property type="entry name" value="P-loop containing nucleoside triphosphate hydrolases"/>
    <property type="match status" value="1"/>
</dbReference>
<feature type="compositionally biased region" description="Low complexity" evidence="3">
    <location>
        <begin position="10"/>
        <end position="19"/>
    </location>
</feature>
<feature type="compositionally biased region" description="Low complexity" evidence="3">
    <location>
        <begin position="794"/>
        <end position="803"/>
    </location>
</feature>
<dbReference type="FunFam" id="3.40.50.300:FF:001049">
    <property type="entry name" value="ATP-dependent RNA helicase DQX1 isoform X1"/>
    <property type="match status" value="1"/>
</dbReference>